<dbReference type="AlphaFoldDB" id="A0A1H9IZ75"/>
<organism evidence="1 2">
    <name type="scientific">Treponema bryantii</name>
    <dbReference type="NCBI Taxonomy" id="163"/>
    <lineage>
        <taxon>Bacteria</taxon>
        <taxon>Pseudomonadati</taxon>
        <taxon>Spirochaetota</taxon>
        <taxon>Spirochaetia</taxon>
        <taxon>Spirochaetales</taxon>
        <taxon>Treponemataceae</taxon>
        <taxon>Treponema</taxon>
    </lineage>
</organism>
<dbReference type="RefSeq" id="WP_074645154.1">
    <property type="nucleotide sequence ID" value="NZ_FOFU01000011.1"/>
</dbReference>
<dbReference type="Proteomes" id="UP000182360">
    <property type="component" value="Unassembled WGS sequence"/>
</dbReference>
<gene>
    <name evidence="1" type="ORF">SAMN04487977_1112</name>
</gene>
<evidence type="ECO:0000313" key="2">
    <source>
        <dbReference type="Proteomes" id="UP000182360"/>
    </source>
</evidence>
<proteinExistence type="predicted"/>
<accession>A0A1H9IZ75</accession>
<evidence type="ECO:0000313" key="1">
    <source>
        <dbReference type="EMBL" id="SEQ79819.1"/>
    </source>
</evidence>
<sequence>MSKKLFSILSFSLIITCLFAETLPTRLLGIWESKDRYVFFEQNDEDEPQLVVVLKEYYGWYYDRAAEPASYSEKEARTRNIPTPRNAEHIYIQNIDTKETTNSLYGALDLKYSNWQKNTIPFFMLEDSIYLKYFVLDEREVSEENGSLMTSENQNVSYKFYRGIASSKGFMISPQSLPKDITGLIIDGEKLYDVRYWQTDMDYSTDYITYEYKDDSYTIPKHLRSCETNYSCVSGRSKKVRNSVKPFEYKSEDYIFNDNQKVFTNNEEPYLKRLADHSTFEDLMKLVKDANSRRKPDPPALFPENDLDWHWDLIDMLEKDNTIIQQVRARQKAFGPRGRD</sequence>
<dbReference type="EMBL" id="FOFU01000011">
    <property type="protein sequence ID" value="SEQ79819.1"/>
    <property type="molecule type" value="Genomic_DNA"/>
</dbReference>
<protein>
    <submittedName>
        <fullName evidence="1">Uncharacterized protein</fullName>
    </submittedName>
</protein>
<reference evidence="1 2" key="1">
    <citation type="submission" date="2016-10" db="EMBL/GenBank/DDBJ databases">
        <authorList>
            <person name="de Groot N.N."/>
        </authorList>
    </citation>
    <scope>NUCLEOTIDE SEQUENCE [LARGE SCALE GENOMIC DNA]</scope>
    <source>
        <strain evidence="1 2">B25</strain>
    </source>
</reference>
<dbReference type="OrthoDB" id="357768at2"/>
<keyword evidence="2" id="KW-1185">Reference proteome</keyword>
<name>A0A1H9IZ75_9SPIR</name>